<dbReference type="EMBL" id="CABFNP030000511">
    <property type="protein sequence ID" value="CAI6035711.1"/>
    <property type="molecule type" value="Genomic_DNA"/>
</dbReference>
<evidence type="ECO:0000313" key="2">
    <source>
        <dbReference type="EMBL" id="CAI6035711.1"/>
    </source>
</evidence>
<feature type="compositionally biased region" description="Polar residues" evidence="1">
    <location>
        <begin position="368"/>
        <end position="377"/>
    </location>
</feature>
<feature type="region of interest" description="Disordered" evidence="1">
    <location>
        <begin position="59"/>
        <end position="85"/>
    </location>
</feature>
<dbReference type="Proteomes" id="UP001160390">
    <property type="component" value="Unassembled WGS sequence"/>
</dbReference>
<feature type="region of interest" description="Disordered" evidence="1">
    <location>
        <begin position="327"/>
        <end position="398"/>
    </location>
</feature>
<feature type="region of interest" description="Disordered" evidence="1">
    <location>
        <begin position="115"/>
        <end position="182"/>
    </location>
</feature>
<feature type="region of interest" description="Disordered" evidence="1">
    <location>
        <begin position="428"/>
        <end position="455"/>
    </location>
</feature>
<keyword evidence="3" id="KW-1185">Reference proteome</keyword>
<feature type="compositionally biased region" description="Polar residues" evidence="1">
    <location>
        <begin position="428"/>
        <end position="446"/>
    </location>
</feature>
<feature type="compositionally biased region" description="Low complexity" evidence="1">
    <location>
        <begin position="157"/>
        <end position="177"/>
    </location>
</feature>
<dbReference type="AlphaFoldDB" id="A0AA35LRZ3"/>
<accession>A0AA35LRZ3</accession>
<protein>
    <submittedName>
        <fullName evidence="2">Uncharacterized protein</fullName>
    </submittedName>
</protein>
<feature type="compositionally biased region" description="Basic and acidic residues" evidence="1">
    <location>
        <begin position="355"/>
        <end position="366"/>
    </location>
</feature>
<evidence type="ECO:0000256" key="1">
    <source>
        <dbReference type="SAM" id="MobiDB-lite"/>
    </source>
</evidence>
<sequence length="485" mass="52938">MTTPLNGRLRGHGFHLRQNDEGVSGANRAFNFGNANDVFEEFMNMNGRAADIGVEHASSSFPNTAGVRHTDHKRSGGDVSVPQTISKDSTAGQQANFACLLAELGKKNAARLFPDVEPQMGQSPKIFRRNDSRLFQIDAPSPRSSRDLHISVPLETSSGSPSPRSVSSSSPGESFPPIIGNTSSLKTEFAQEYIRTAREHARPVHNAQSPDGESLPPIIGNTSGTKAEFAQEYIRTAREHARPVHNVQSPDGESLPPIIGNTSGTKAEFAQEYIRTAREHARPVHNAQSPESAQSIRQAHMFVKNTIDQLQAAQQNQLPMRLFTTDTPSQEWPPTFSPRPPWFDHNTRPRSSNSKSHDIGIFEPSKDATISRSTFSPTLRGLRTRPRSPLPSSVDQSGDFTRLQSDMADLPPDPARFNLDSFPESMHSSLGNLSKGNKIQSFSQGGSPDRIQTGGAYLYPSQKTLEEMAGIVPRASSKTSSQIGP</sequence>
<evidence type="ECO:0000313" key="3">
    <source>
        <dbReference type="Proteomes" id="UP001160390"/>
    </source>
</evidence>
<reference evidence="2" key="1">
    <citation type="submission" date="2023-01" db="EMBL/GenBank/DDBJ databases">
        <authorList>
            <person name="Piombo E."/>
        </authorList>
    </citation>
    <scope>NUCLEOTIDE SEQUENCE</scope>
</reference>
<proteinExistence type="predicted"/>
<name>A0AA35LRZ3_9HYPO</name>
<comment type="caution">
    <text evidence="2">The sequence shown here is derived from an EMBL/GenBank/DDBJ whole genome shotgun (WGS) entry which is preliminary data.</text>
</comment>
<gene>
    <name evidence="2" type="ORF">CCHLO57077_00011054</name>
</gene>
<organism evidence="2 3">
    <name type="scientific">Clonostachys chloroleuca</name>
    <dbReference type="NCBI Taxonomy" id="1926264"/>
    <lineage>
        <taxon>Eukaryota</taxon>
        <taxon>Fungi</taxon>
        <taxon>Dikarya</taxon>
        <taxon>Ascomycota</taxon>
        <taxon>Pezizomycotina</taxon>
        <taxon>Sordariomycetes</taxon>
        <taxon>Hypocreomycetidae</taxon>
        <taxon>Hypocreales</taxon>
        <taxon>Bionectriaceae</taxon>
        <taxon>Clonostachys</taxon>
    </lineage>
</organism>